<dbReference type="PANTHER" id="PTHR47203">
    <property type="match status" value="1"/>
</dbReference>
<dbReference type="Gene3D" id="1.10.1670.10">
    <property type="entry name" value="Helix-hairpin-Helix base-excision DNA repair enzymes (C-terminal)"/>
    <property type="match status" value="1"/>
</dbReference>
<protein>
    <submittedName>
        <fullName evidence="3">DNA glycosylase</fullName>
    </submittedName>
</protein>
<dbReference type="InterPro" id="IPR011257">
    <property type="entry name" value="DNA_glycosylase"/>
</dbReference>
<feature type="compositionally biased region" description="Basic and acidic residues" evidence="1">
    <location>
        <begin position="45"/>
        <end position="59"/>
    </location>
</feature>
<dbReference type="SUPFAM" id="SSF48150">
    <property type="entry name" value="DNA-glycosylase"/>
    <property type="match status" value="1"/>
</dbReference>
<dbReference type="HOGENOM" id="CLU_012862_9_3_1"/>
<feature type="compositionally biased region" description="Basic residues" evidence="1">
    <location>
        <begin position="108"/>
        <end position="117"/>
    </location>
</feature>
<sequence length="518" mass="56139">MAPRRTRASAAAELQVESTQQTSSPSPEPAAKRETRKRASAKSIQVKDENNAEASEKKLPSRKRKASAPKEEPEEPPVFGDELPHNLGSLPTPDTDDVDGNKQTSPAPKKKAKRAAKAKQIASPEADVKSEVKTETTSPEVKAGGKTKKKATKAKSHKLTPGETPYPDYAHPTSEECYEVERILAKKHGKVTAPKSIPLPSLEVTGCGEVPSVLDALIRTRLSAATTGKNSSNAFKGLVKTFGILQEGVGKGSVDWNKVRLASQPEVYEAIKSGGLANAKSKDIKEILDMVYEENQARCAALKEEREAKAEGPAGSENEPAQEKNTEIQRAESGVLSLDHLHLLSSEDAFARLVKFPGIGPKTASCVLLFCLQRPSFAVDTHVFRLCQYLGWVPKEVQKGQPPVNRETTFAHCEARVPDDLKYPLHQLLIKHGKECPRCRAATSTNSERWEEGCPIEHLVSRHGAKKGEVSPAGKAAPKTKRAAAAKKGKGKKKVDGDSEEAESSDLSDVESDDDYDE</sequence>
<dbReference type="Proteomes" id="UP000030672">
    <property type="component" value="Unassembled WGS sequence"/>
</dbReference>
<organism evidence="3 4">
    <name type="scientific">Aureobasidium melanogenum (strain CBS 110374)</name>
    <name type="common">Aureobasidium pullulans var. melanogenum</name>
    <dbReference type="NCBI Taxonomy" id="1043003"/>
    <lineage>
        <taxon>Eukaryota</taxon>
        <taxon>Fungi</taxon>
        <taxon>Dikarya</taxon>
        <taxon>Ascomycota</taxon>
        <taxon>Pezizomycotina</taxon>
        <taxon>Dothideomycetes</taxon>
        <taxon>Dothideomycetidae</taxon>
        <taxon>Dothideales</taxon>
        <taxon>Saccotheciaceae</taxon>
        <taxon>Aureobasidium</taxon>
    </lineage>
</organism>
<dbReference type="PANTHER" id="PTHR47203:SF1">
    <property type="entry name" value="HYPOTHETICAL BASE EXCISION DNA REPAIR PROTEIN (EUROFUNG)"/>
    <property type="match status" value="1"/>
</dbReference>
<reference evidence="3 4" key="1">
    <citation type="journal article" date="2014" name="BMC Genomics">
        <title>Genome sequencing of four Aureobasidium pullulans varieties: biotechnological potential, stress tolerance, and description of new species.</title>
        <authorList>
            <person name="Gostin Ar C."/>
            <person name="Ohm R.A."/>
            <person name="Kogej T."/>
            <person name="Sonjak S."/>
            <person name="Turk M."/>
            <person name="Zajc J."/>
            <person name="Zalar P."/>
            <person name="Grube M."/>
            <person name="Sun H."/>
            <person name="Han J."/>
            <person name="Sharma A."/>
            <person name="Chiniquy J."/>
            <person name="Ngan C.Y."/>
            <person name="Lipzen A."/>
            <person name="Barry K."/>
            <person name="Grigoriev I.V."/>
            <person name="Gunde-Cimerman N."/>
        </authorList>
    </citation>
    <scope>NUCLEOTIDE SEQUENCE [LARGE SCALE GENOMIC DNA]</scope>
    <source>
        <strain evidence="3 4">CBS 110374</strain>
    </source>
</reference>
<dbReference type="CDD" id="cd00056">
    <property type="entry name" value="ENDO3c"/>
    <property type="match status" value="1"/>
</dbReference>
<dbReference type="GO" id="GO:0000702">
    <property type="term" value="F:oxidized base lesion DNA N-glycosylase activity"/>
    <property type="evidence" value="ECO:0007669"/>
    <property type="project" value="UniProtKB-ARBA"/>
</dbReference>
<accession>A0A074WK90</accession>
<dbReference type="GO" id="GO:0006285">
    <property type="term" value="P:base-excision repair, AP site formation"/>
    <property type="evidence" value="ECO:0007669"/>
    <property type="project" value="UniProtKB-ARBA"/>
</dbReference>
<keyword evidence="4" id="KW-1185">Reference proteome</keyword>
<feature type="compositionally biased region" description="Basic residues" evidence="1">
    <location>
        <begin position="478"/>
        <end position="493"/>
    </location>
</feature>
<feature type="region of interest" description="Disordered" evidence="1">
    <location>
        <begin position="464"/>
        <end position="518"/>
    </location>
</feature>
<proteinExistence type="predicted"/>
<evidence type="ECO:0000313" key="4">
    <source>
        <dbReference type="Proteomes" id="UP000030672"/>
    </source>
</evidence>
<dbReference type="Gene3D" id="1.10.340.30">
    <property type="entry name" value="Hypothetical protein, domain 2"/>
    <property type="match status" value="1"/>
</dbReference>
<feature type="region of interest" description="Disordered" evidence="1">
    <location>
        <begin position="1"/>
        <end position="170"/>
    </location>
</feature>
<dbReference type="InterPro" id="IPR023170">
    <property type="entry name" value="HhH_base_excis_C"/>
</dbReference>
<feature type="region of interest" description="Disordered" evidence="1">
    <location>
        <begin position="304"/>
        <end position="328"/>
    </location>
</feature>
<dbReference type="SMART" id="SM00478">
    <property type="entry name" value="ENDO3c"/>
    <property type="match status" value="1"/>
</dbReference>
<dbReference type="EMBL" id="KL584833">
    <property type="protein sequence ID" value="KEQ62831.1"/>
    <property type="molecule type" value="Genomic_DNA"/>
</dbReference>
<evidence type="ECO:0000259" key="2">
    <source>
        <dbReference type="SMART" id="SM00478"/>
    </source>
</evidence>
<gene>
    <name evidence="3" type="ORF">M437DRAFT_48569</name>
</gene>
<dbReference type="AlphaFoldDB" id="A0A074WK90"/>
<evidence type="ECO:0000256" key="1">
    <source>
        <dbReference type="SAM" id="MobiDB-lite"/>
    </source>
</evidence>
<dbReference type="InterPro" id="IPR003265">
    <property type="entry name" value="HhH-GPD_domain"/>
</dbReference>
<evidence type="ECO:0000313" key="3">
    <source>
        <dbReference type="EMBL" id="KEQ62831.1"/>
    </source>
</evidence>
<name>A0A074WK90_AURM1</name>
<dbReference type="STRING" id="1043003.A0A074WK90"/>
<feature type="compositionally biased region" description="Acidic residues" evidence="1">
    <location>
        <begin position="498"/>
        <end position="518"/>
    </location>
</feature>
<feature type="domain" description="HhH-GPD" evidence="2">
    <location>
        <begin position="222"/>
        <end position="435"/>
    </location>
</feature>
<dbReference type="RefSeq" id="XP_040879854.1">
    <property type="nucleotide sequence ID" value="XM_041021690.1"/>
</dbReference>
<dbReference type="Pfam" id="PF00730">
    <property type="entry name" value="HhH-GPD"/>
    <property type="match status" value="1"/>
</dbReference>
<dbReference type="GeneID" id="63915063"/>
<feature type="compositionally biased region" description="Basic residues" evidence="1">
    <location>
        <begin position="145"/>
        <end position="158"/>
    </location>
</feature>